<organism evidence="2">
    <name type="scientific">Solanum chacoense</name>
    <name type="common">Chaco potato</name>
    <dbReference type="NCBI Taxonomy" id="4108"/>
    <lineage>
        <taxon>Eukaryota</taxon>
        <taxon>Viridiplantae</taxon>
        <taxon>Streptophyta</taxon>
        <taxon>Embryophyta</taxon>
        <taxon>Tracheophyta</taxon>
        <taxon>Spermatophyta</taxon>
        <taxon>Magnoliopsida</taxon>
        <taxon>eudicotyledons</taxon>
        <taxon>Gunneridae</taxon>
        <taxon>Pentapetalae</taxon>
        <taxon>asterids</taxon>
        <taxon>lamiids</taxon>
        <taxon>Solanales</taxon>
        <taxon>Solanaceae</taxon>
        <taxon>Solanoideae</taxon>
        <taxon>Solaneae</taxon>
        <taxon>Solanum</taxon>
    </lineage>
</organism>
<dbReference type="EMBL" id="GEDG01031929">
    <property type="protein sequence ID" value="JAP11099.1"/>
    <property type="molecule type" value="Transcribed_RNA"/>
</dbReference>
<sequence>MWFHKLFCCVINHKFDSNDMTLYKNIWKSTISRRSTLFNFLISVILLILLLQCYSQFFRYFAATS</sequence>
<keyword evidence="1" id="KW-0812">Transmembrane</keyword>
<keyword evidence="1" id="KW-1133">Transmembrane helix</keyword>
<protein>
    <submittedName>
        <fullName evidence="2">Putative ovule protein</fullName>
    </submittedName>
</protein>
<reference evidence="2" key="1">
    <citation type="submission" date="2015-12" db="EMBL/GenBank/DDBJ databases">
        <title>Gene expression during late stages of embryo sac development: a critical building block for successful pollen-pistil interactions.</title>
        <authorList>
            <person name="Liu Y."/>
            <person name="Joly V."/>
            <person name="Sabar M."/>
            <person name="Matton D.P."/>
        </authorList>
    </citation>
    <scope>NUCLEOTIDE SEQUENCE</scope>
</reference>
<feature type="transmembrane region" description="Helical" evidence="1">
    <location>
        <begin position="37"/>
        <end position="57"/>
    </location>
</feature>
<keyword evidence="1" id="KW-0472">Membrane</keyword>
<evidence type="ECO:0000313" key="2">
    <source>
        <dbReference type="EMBL" id="JAP11099.1"/>
    </source>
</evidence>
<dbReference type="AlphaFoldDB" id="A0A0V0GV57"/>
<name>A0A0V0GV57_SOLCH</name>
<accession>A0A0V0GV57</accession>
<proteinExistence type="predicted"/>
<evidence type="ECO:0000256" key="1">
    <source>
        <dbReference type="SAM" id="Phobius"/>
    </source>
</evidence>